<dbReference type="Gene3D" id="3.40.720.10">
    <property type="entry name" value="Alkaline Phosphatase, subunit A"/>
    <property type="match status" value="1"/>
</dbReference>
<evidence type="ECO:0000313" key="8">
    <source>
        <dbReference type="EMBL" id="RBP53447.1"/>
    </source>
</evidence>
<dbReference type="SUPFAM" id="SSF53649">
    <property type="entry name" value="Alkaline phosphatase-like"/>
    <property type="match status" value="1"/>
</dbReference>
<feature type="domain" description="Sulfatase N-terminal" evidence="7">
    <location>
        <begin position="227"/>
        <end position="514"/>
    </location>
</feature>
<proteinExistence type="predicted"/>
<dbReference type="AlphaFoldDB" id="A0A395JPM4"/>
<protein>
    <submittedName>
        <fullName evidence="8">Sulfatase-like protein</fullName>
    </submittedName>
</protein>
<dbReference type="InterPro" id="IPR050448">
    <property type="entry name" value="OpgB/LTA_synthase_biosynth"/>
</dbReference>
<dbReference type="RefSeq" id="WP_170131966.1">
    <property type="nucleotide sequence ID" value="NZ_QNRT01000001.1"/>
</dbReference>
<feature type="transmembrane region" description="Helical" evidence="6">
    <location>
        <begin position="70"/>
        <end position="93"/>
    </location>
</feature>
<evidence type="ECO:0000256" key="6">
    <source>
        <dbReference type="SAM" id="Phobius"/>
    </source>
</evidence>
<keyword evidence="5 6" id="KW-0472">Membrane</keyword>
<dbReference type="CDD" id="cd16015">
    <property type="entry name" value="LTA_synthase"/>
    <property type="match status" value="1"/>
</dbReference>
<organism evidence="8 9">
    <name type="scientific">Arenicella xantha</name>
    <dbReference type="NCBI Taxonomy" id="644221"/>
    <lineage>
        <taxon>Bacteria</taxon>
        <taxon>Pseudomonadati</taxon>
        <taxon>Pseudomonadota</taxon>
        <taxon>Gammaproteobacteria</taxon>
        <taxon>Arenicellales</taxon>
        <taxon>Arenicellaceae</taxon>
        <taxon>Arenicella</taxon>
    </lineage>
</organism>
<dbReference type="InterPro" id="IPR000917">
    <property type="entry name" value="Sulfatase_N"/>
</dbReference>
<comment type="subcellular location">
    <subcellularLocation>
        <location evidence="1">Cell membrane</location>
        <topology evidence="1">Multi-pass membrane protein</topology>
    </subcellularLocation>
</comment>
<sequence>MRAALLSRYLVDALAILTVTVLLCWASRLTQAFACLVAILGLFTFVVQFQSLRFSNQLFSVVALENTDHIAMIANNTMMIGLAAFLAYALLMTRFVMRGSQTSSIRTRLVLLAVLLLSAIAIRNDHKWLPSDVVTTRATYYNSRDFSHFKHSLLSEFWRVLTHQYRMQRRIDQLGDTTLILDERLRKFVAKHSLSWGKFSAEYPLLHLTKTSERLDGLSSKPFPAAPNVIVIFAEGLSARTIQPYSNKFPNISDNIAEFAEQAIKFDHYYNHTFATYRALAGQNCSFFPAYRTEAEVRYRCLPHILKDSGYQTEFLISQKKDATDLDEMLSRVGFDSVLAYEELEPMLTHEPTLTALPTHLSDAKLFATMVERLKQRHASIEQNKKPLYLGVYNFETHTNNHPMSPVAQYEAAPNNYVLNTIHGFDKAFGLFWDYFKTSPYADNTILILTSDHAHYPDNDYRSLWSPEDRYSPVFMDRIPLLIYSPFHEQVAKFKIRRSSSLDFAPSILHLLGINRYQSPFLGHSLFDSTPRMRPIAMSNQDAWYTARGLPQQLTTEEPNPNYESMRLFIKRTQALELKNKLWPAKVD</sequence>
<keyword evidence="4 6" id="KW-1133">Transmembrane helix</keyword>
<dbReference type="InterPro" id="IPR017850">
    <property type="entry name" value="Alkaline_phosphatase_core_sf"/>
</dbReference>
<reference evidence="8 9" key="1">
    <citation type="submission" date="2018-06" db="EMBL/GenBank/DDBJ databases">
        <title>Genomic Encyclopedia of Type Strains, Phase IV (KMG-IV): sequencing the most valuable type-strain genomes for metagenomic binning, comparative biology and taxonomic classification.</title>
        <authorList>
            <person name="Goeker M."/>
        </authorList>
    </citation>
    <scope>NUCLEOTIDE SEQUENCE [LARGE SCALE GENOMIC DNA]</scope>
    <source>
        <strain evidence="8 9">DSM 24032</strain>
    </source>
</reference>
<keyword evidence="2" id="KW-1003">Cell membrane</keyword>
<evidence type="ECO:0000256" key="1">
    <source>
        <dbReference type="ARBA" id="ARBA00004651"/>
    </source>
</evidence>
<keyword evidence="3 6" id="KW-0812">Transmembrane</keyword>
<dbReference type="Pfam" id="PF00884">
    <property type="entry name" value="Sulfatase"/>
    <property type="match status" value="1"/>
</dbReference>
<name>A0A395JPM4_9GAMM</name>
<dbReference type="PANTHER" id="PTHR47371">
    <property type="entry name" value="LIPOTEICHOIC ACID SYNTHASE"/>
    <property type="match status" value="1"/>
</dbReference>
<accession>A0A395JPM4</accession>
<gene>
    <name evidence="8" type="ORF">DFR28_101833</name>
</gene>
<evidence type="ECO:0000313" key="9">
    <source>
        <dbReference type="Proteomes" id="UP000253083"/>
    </source>
</evidence>
<feature type="transmembrane region" description="Helical" evidence="6">
    <location>
        <begin position="6"/>
        <end position="25"/>
    </location>
</feature>
<dbReference type="GO" id="GO:0005886">
    <property type="term" value="C:plasma membrane"/>
    <property type="evidence" value="ECO:0007669"/>
    <property type="project" value="UniProtKB-SubCell"/>
</dbReference>
<dbReference type="Proteomes" id="UP000253083">
    <property type="component" value="Unassembled WGS sequence"/>
</dbReference>
<dbReference type="PANTHER" id="PTHR47371:SF3">
    <property type="entry name" value="PHOSPHOGLYCEROL TRANSFERASE I"/>
    <property type="match status" value="1"/>
</dbReference>
<evidence type="ECO:0000259" key="7">
    <source>
        <dbReference type="Pfam" id="PF00884"/>
    </source>
</evidence>
<evidence type="ECO:0000256" key="4">
    <source>
        <dbReference type="ARBA" id="ARBA00022989"/>
    </source>
</evidence>
<evidence type="ECO:0000256" key="2">
    <source>
        <dbReference type="ARBA" id="ARBA00022475"/>
    </source>
</evidence>
<evidence type="ECO:0000256" key="3">
    <source>
        <dbReference type="ARBA" id="ARBA00022692"/>
    </source>
</evidence>
<evidence type="ECO:0000256" key="5">
    <source>
        <dbReference type="ARBA" id="ARBA00023136"/>
    </source>
</evidence>
<feature type="transmembrane region" description="Helical" evidence="6">
    <location>
        <begin position="105"/>
        <end position="122"/>
    </location>
</feature>
<dbReference type="InParanoid" id="A0A395JPM4"/>
<dbReference type="EMBL" id="QNRT01000001">
    <property type="protein sequence ID" value="RBP53447.1"/>
    <property type="molecule type" value="Genomic_DNA"/>
</dbReference>
<keyword evidence="9" id="KW-1185">Reference proteome</keyword>
<feature type="transmembrane region" description="Helical" evidence="6">
    <location>
        <begin position="32"/>
        <end position="50"/>
    </location>
</feature>
<comment type="caution">
    <text evidence="8">The sequence shown here is derived from an EMBL/GenBank/DDBJ whole genome shotgun (WGS) entry which is preliminary data.</text>
</comment>